<evidence type="ECO:0000259" key="1">
    <source>
        <dbReference type="Pfam" id="PF00501"/>
    </source>
</evidence>
<dbReference type="InterPro" id="IPR020845">
    <property type="entry name" value="AMP-binding_CS"/>
</dbReference>
<dbReference type="Pfam" id="PF00501">
    <property type="entry name" value="AMP-binding"/>
    <property type="match status" value="1"/>
</dbReference>
<dbReference type="InterPro" id="IPR042099">
    <property type="entry name" value="ANL_N_sf"/>
</dbReference>
<evidence type="ECO:0000313" key="3">
    <source>
        <dbReference type="EMBL" id="RLL95855.1"/>
    </source>
</evidence>
<dbReference type="OrthoDB" id="10253869at2759"/>
<dbReference type="PROSITE" id="PS00455">
    <property type="entry name" value="AMP_BINDING"/>
    <property type="match status" value="1"/>
</dbReference>
<organism evidence="3 4">
    <name type="scientific">Aspergillus turcosus</name>
    <dbReference type="NCBI Taxonomy" id="1245748"/>
    <lineage>
        <taxon>Eukaryota</taxon>
        <taxon>Fungi</taxon>
        <taxon>Dikarya</taxon>
        <taxon>Ascomycota</taxon>
        <taxon>Pezizomycotina</taxon>
        <taxon>Eurotiomycetes</taxon>
        <taxon>Eurotiomycetidae</taxon>
        <taxon>Eurotiales</taxon>
        <taxon>Aspergillaceae</taxon>
        <taxon>Aspergillus</taxon>
        <taxon>Aspergillus subgen. Fumigati</taxon>
    </lineage>
</organism>
<accession>A0A3R7F4Y2</accession>
<name>A0A3R7F4Y2_9EURO</name>
<dbReference type="GO" id="GO:0016405">
    <property type="term" value="F:CoA-ligase activity"/>
    <property type="evidence" value="ECO:0007669"/>
    <property type="project" value="TreeGrafter"/>
</dbReference>
<dbReference type="InterPro" id="IPR025110">
    <property type="entry name" value="AMP-bd_C"/>
</dbReference>
<dbReference type="InterPro" id="IPR000873">
    <property type="entry name" value="AMP-dep_synth/lig_dom"/>
</dbReference>
<dbReference type="AlphaFoldDB" id="A0A3R7F4Y2"/>
<dbReference type="PANTHER" id="PTHR24096">
    <property type="entry name" value="LONG-CHAIN-FATTY-ACID--COA LIGASE"/>
    <property type="match status" value="1"/>
</dbReference>
<dbReference type="Gene3D" id="3.40.50.12780">
    <property type="entry name" value="N-terminal domain of ligase-like"/>
    <property type="match status" value="1"/>
</dbReference>
<dbReference type="STRING" id="1245748.A0A3R7F4Y2"/>
<reference evidence="3 4" key="1">
    <citation type="submission" date="2018-08" db="EMBL/GenBank/DDBJ databases">
        <title>Draft genome sequences of two Aspergillus turcosus clinical strains isolated from bronchoalveolar lavage fluid: one azole-susceptible and the other azole-resistant.</title>
        <authorList>
            <person name="Parent-Michaud M."/>
            <person name="Dufresne P.J."/>
            <person name="Fournier E."/>
            <person name="Martineau C."/>
            <person name="Moreira S."/>
            <person name="Perkins V."/>
            <person name="De Repentigny L."/>
            <person name="Dufresne S.F."/>
        </authorList>
    </citation>
    <scope>NUCLEOTIDE SEQUENCE [LARGE SCALE GENOMIC DNA]</scope>
    <source>
        <strain evidence="3">HMR AF 1038</strain>
    </source>
</reference>
<evidence type="ECO:0000313" key="4">
    <source>
        <dbReference type="Proteomes" id="UP000215289"/>
    </source>
</evidence>
<dbReference type="InterPro" id="IPR045851">
    <property type="entry name" value="AMP-bd_C_sf"/>
</dbReference>
<dbReference type="Gene3D" id="3.30.300.30">
    <property type="match status" value="1"/>
</dbReference>
<dbReference type="SUPFAM" id="SSF56801">
    <property type="entry name" value="Acetyl-CoA synthetase-like"/>
    <property type="match status" value="1"/>
</dbReference>
<comment type="caution">
    <text evidence="3">The sequence shown here is derived from an EMBL/GenBank/DDBJ whole genome shotgun (WGS) entry which is preliminary data.</text>
</comment>
<evidence type="ECO:0000259" key="2">
    <source>
        <dbReference type="Pfam" id="PF13193"/>
    </source>
</evidence>
<dbReference type="PANTHER" id="PTHR24096:SF422">
    <property type="entry name" value="BCDNA.GH02901"/>
    <property type="match status" value="1"/>
</dbReference>
<protein>
    <recommendedName>
        <fullName evidence="5">AMP-dependent synthetase/ligase domain-containing protein</fullName>
    </recommendedName>
</protein>
<dbReference type="Pfam" id="PF13193">
    <property type="entry name" value="AMP-binding_C"/>
    <property type="match status" value="1"/>
</dbReference>
<evidence type="ECO:0008006" key="5">
    <source>
        <dbReference type="Google" id="ProtNLM"/>
    </source>
</evidence>
<feature type="domain" description="AMP-dependent synthetase/ligase" evidence="1">
    <location>
        <begin position="27"/>
        <end position="399"/>
    </location>
</feature>
<dbReference type="EMBL" id="NIDN02000134">
    <property type="protein sequence ID" value="RLL95855.1"/>
    <property type="molecule type" value="Genomic_DNA"/>
</dbReference>
<dbReference type="Proteomes" id="UP000215289">
    <property type="component" value="Unassembled WGS sequence"/>
</dbReference>
<gene>
    <name evidence="3" type="ORF">CFD26_103522</name>
</gene>
<feature type="domain" description="AMP-binding enzyme C-terminal" evidence="2">
    <location>
        <begin position="453"/>
        <end position="528"/>
    </location>
</feature>
<proteinExistence type="predicted"/>
<keyword evidence="4" id="KW-1185">Reference proteome</keyword>
<sequence length="557" mass="61263">MLFTSKLPLPPRPASDVFDYIFHTARSEYPGNKVLYRVYGTDERLTLSEIEEKSRRLARVLSEKYKIRPNDVVSIFATDRIQYPLAYYACLAAGATVALIPVQTVTTKEDVAQYLRQYGTSLLFTDSDMLHMAEAAVKEVSGRSRDIPLVTLDKGSHIWPSLDALLSTASTCLEPVFQLNTPDDASHHIAFLNRTSGSTGDMKCVRISHAHFIATMEGTRATTPPDTNPDEDVWLSTISLGFLINAKINMGLNILLGVPVVFMRSELDTSDLRIIQCARISFLFITPPLAAQIARANMDDVDTSSVKWLLTAGAPMHDNLRQAVSRKFGGVPLTLELGTTETMLVAIQTEDWTRKPGSTGTLVSGLEAKVIDPLTGSELGPLDAGEILVRNCLAVYKGYKDNEIANRAFDSEGWFHTGDYGYLDEDCNVYIVDRIKELIKTGGGYGSHVSTTELETVLFTHPAVESVVVIGVRDEGTQLDRPTAFVVLKNCECPKQLSDEIQSFADQRLTGLRSLTGGVHCIPEIPKKGFKIDRNALRNMLSTGLPKAFIHGGDSKN</sequence>